<organism evidence="1 2">
    <name type="scientific">Mycena albidolilacea</name>
    <dbReference type="NCBI Taxonomy" id="1033008"/>
    <lineage>
        <taxon>Eukaryota</taxon>
        <taxon>Fungi</taxon>
        <taxon>Dikarya</taxon>
        <taxon>Basidiomycota</taxon>
        <taxon>Agaricomycotina</taxon>
        <taxon>Agaricomycetes</taxon>
        <taxon>Agaricomycetidae</taxon>
        <taxon>Agaricales</taxon>
        <taxon>Marasmiineae</taxon>
        <taxon>Mycenaceae</taxon>
        <taxon>Mycena</taxon>
    </lineage>
</organism>
<proteinExistence type="predicted"/>
<evidence type="ECO:0000313" key="1">
    <source>
        <dbReference type="EMBL" id="KAJ7343800.1"/>
    </source>
</evidence>
<reference evidence="1" key="1">
    <citation type="submission" date="2023-03" db="EMBL/GenBank/DDBJ databases">
        <title>Massive genome expansion in bonnet fungi (Mycena s.s.) driven by repeated elements and novel gene families across ecological guilds.</title>
        <authorList>
            <consortium name="Lawrence Berkeley National Laboratory"/>
            <person name="Harder C.B."/>
            <person name="Miyauchi S."/>
            <person name="Viragh M."/>
            <person name="Kuo A."/>
            <person name="Thoen E."/>
            <person name="Andreopoulos B."/>
            <person name="Lu D."/>
            <person name="Skrede I."/>
            <person name="Drula E."/>
            <person name="Henrissat B."/>
            <person name="Morin E."/>
            <person name="Kohler A."/>
            <person name="Barry K."/>
            <person name="LaButti K."/>
            <person name="Morin E."/>
            <person name="Salamov A."/>
            <person name="Lipzen A."/>
            <person name="Mereny Z."/>
            <person name="Hegedus B."/>
            <person name="Baldrian P."/>
            <person name="Stursova M."/>
            <person name="Weitz H."/>
            <person name="Taylor A."/>
            <person name="Grigoriev I.V."/>
            <person name="Nagy L.G."/>
            <person name="Martin F."/>
            <person name="Kauserud H."/>
        </authorList>
    </citation>
    <scope>NUCLEOTIDE SEQUENCE</scope>
    <source>
        <strain evidence="1">CBHHK002</strain>
    </source>
</reference>
<gene>
    <name evidence="1" type="ORF">DFH08DRAFT_961944</name>
</gene>
<accession>A0AAD6ZXX0</accession>
<evidence type="ECO:0000313" key="2">
    <source>
        <dbReference type="Proteomes" id="UP001218218"/>
    </source>
</evidence>
<dbReference type="Proteomes" id="UP001218218">
    <property type="component" value="Unassembled WGS sequence"/>
</dbReference>
<name>A0AAD6ZXX0_9AGAR</name>
<dbReference type="AlphaFoldDB" id="A0AAD6ZXX0"/>
<dbReference type="EMBL" id="JARIHO010000022">
    <property type="protein sequence ID" value="KAJ7343800.1"/>
    <property type="molecule type" value="Genomic_DNA"/>
</dbReference>
<sequence length="234" mass="26235">MVEFNSHPRTSDVNQFYTPLAGCHRSHSSLLSIHLDFTAELRPTIRENKNSYVIASATLRILFCFEILTDVNIQSVAFDLDDATVLEMARSWPQLRKLQLIAFVPITQLRTTLQSLLSIARHCTHLNSLHMTFDASAIPALESNVAHISQTSLAFIHVAYSPILTPLPVARFISGIFPSLTSISTAHDDGDDEDDEQELARQMIFHARWKEVGSHIPMILAIREEGRAWAQSSS</sequence>
<dbReference type="InterPro" id="IPR032675">
    <property type="entry name" value="LRR_dom_sf"/>
</dbReference>
<protein>
    <submittedName>
        <fullName evidence="1">Uncharacterized protein</fullName>
    </submittedName>
</protein>
<dbReference type="Gene3D" id="3.80.10.10">
    <property type="entry name" value="Ribonuclease Inhibitor"/>
    <property type="match status" value="1"/>
</dbReference>
<keyword evidence="2" id="KW-1185">Reference proteome</keyword>
<comment type="caution">
    <text evidence="1">The sequence shown here is derived from an EMBL/GenBank/DDBJ whole genome shotgun (WGS) entry which is preliminary data.</text>
</comment>